<dbReference type="CDD" id="cd08492">
    <property type="entry name" value="PBP2_NikA_DppA_OppA_like_15"/>
    <property type="match status" value="1"/>
</dbReference>
<keyword evidence="1" id="KW-0732">Signal</keyword>
<evidence type="ECO:0000313" key="3">
    <source>
        <dbReference type="EMBL" id="GAA1395639.1"/>
    </source>
</evidence>
<keyword evidence="4" id="KW-1185">Reference proteome</keyword>
<evidence type="ECO:0000313" key="4">
    <source>
        <dbReference type="Proteomes" id="UP001501414"/>
    </source>
</evidence>
<dbReference type="Proteomes" id="UP001501414">
    <property type="component" value="Unassembled WGS sequence"/>
</dbReference>
<name>A0ABP4IPF4_9PSEU</name>
<dbReference type="PANTHER" id="PTHR30290">
    <property type="entry name" value="PERIPLASMIC BINDING COMPONENT OF ABC TRANSPORTER"/>
    <property type="match status" value="1"/>
</dbReference>
<dbReference type="Gene3D" id="3.40.190.10">
    <property type="entry name" value="Periplasmic binding protein-like II"/>
    <property type="match status" value="1"/>
</dbReference>
<accession>A0ABP4IPF4</accession>
<comment type="caution">
    <text evidence="3">The sequence shown here is derived from an EMBL/GenBank/DDBJ whole genome shotgun (WGS) entry which is preliminary data.</text>
</comment>
<dbReference type="Pfam" id="PF00496">
    <property type="entry name" value="SBP_bac_5"/>
    <property type="match status" value="1"/>
</dbReference>
<reference evidence="4" key="1">
    <citation type="journal article" date="2019" name="Int. J. Syst. Evol. Microbiol.">
        <title>The Global Catalogue of Microorganisms (GCM) 10K type strain sequencing project: providing services to taxonomists for standard genome sequencing and annotation.</title>
        <authorList>
            <consortium name="The Broad Institute Genomics Platform"/>
            <consortium name="The Broad Institute Genome Sequencing Center for Infectious Disease"/>
            <person name="Wu L."/>
            <person name="Ma J."/>
        </authorList>
    </citation>
    <scope>NUCLEOTIDE SEQUENCE [LARGE SCALE GENOMIC DNA]</scope>
    <source>
        <strain evidence="4">JCM 11896</strain>
    </source>
</reference>
<organism evidence="3 4">
    <name type="scientific">Pseudonocardia kongjuensis</name>
    <dbReference type="NCBI Taxonomy" id="102227"/>
    <lineage>
        <taxon>Bacteria</taxon>
        <taxon>Bacillati</taxon>
        <taxon>Actinomycetota</taxon>
        <taxon>Actinomycetes</taxon>
        <taxon>Pseudonocardiales</taxon>
        <taxon>Pseudonocardiaceae</taxon>
        <taxon>Pseudonocardia</taxon>
    </lineage>
</organism>
<feature type="chain" id="PRO_5046925326" evidence="1">
    <location>
        <begin position="31"/>
        <end position="540"/>
    </location>
</feature>
<feature type="domain" description="Solute-binding protein family 5" evidence="2">
    <location>
        <begin position="89"/>
        <end position="449"/>
    </location>
</feature>
<dbReference type="InterPro" id="IPR039424">
    <property type="entry name" value="SBP_5"/>
</dbReference>
<protein>
    <submittedName>
        <fullName evidence="3">ABC transporter substrate-binding protein</fullName>
    </submittedName>
</protein>
<dbReference type="PIRSF" id="PIRSF002741">
    <property type="entry name" value="MppA"/>
    <property type="match status" value="1"/>
</dbReference>
<proteinExistence type="predicted"/>
<dbReference type="PROSITE" id="PS51257">
    <property type="entry name" value="PROKAR_LIPOPROTEIN"/>
    <property type="match status" value="1"/>
</dbReference>
<dbReference type="InterPro" id="IPR000914">
    <property type="entry name" value="SBP_5_dom"/>
</dbReference>
<dbReference type="Gene3D" id="3.10.105.10">
    <property type="entry name" value="Dipeptide-binding Protein, Domain 3"/>
    <property type="match status" value="1"/>
</dbReference>
<gene>
    <name evidence="3" type="ORF">GCM10009613_45640</name>
</gene>
<dbReference type="RefSeq" id="WP_344025846.1">
    <property type="nucleotide sequence ID" value="NZ_BAAAJK010000030.1"/>
</dbReference>
<dbReference type="InterPro" id="IPR030678">
    <property type="entry name" value="Peptide/Ni-bd"/>
</dbReference>
<dbReference type="EMBL" id="BAAAJK010000030">
    <property type="protein sequence ID" value="GAA1395639.1"/>
    <property type="molecule type" value="Genomic_DNA"/>
</dbReference>
<feature type="signal peptide" evidence="1">
    <location>
        <begin position="1"/>
        <end position="30"/>
    </location>
</feature>
<sequence length="540" mass="57178">MSGPPLRAPARLALALSGALLLTGCAGGVAAPAAGDAGAPQPGGTYTHALESTPSPQCFDAAQQRNHVALNAIRPLVDSLVDQDPETGEITPWLASSWETTDGSSYRFTLVENATFSDGLPVNAEAVKANLDRIAALGATAIGAQPLFEGYAGTDVESEFVATVRFDFPNAPFLQAAAGAWFGLISPADTGRTAEDLCSGDYAGSGPFVYEAFARDQEFSVTKRAGYDWAPPSAGHTGEAYLDRLVFSFVPEGSVRTGLLQSGQVESVSEIQPQDLPAIEGAGLEVITVDVPGYGPTYFANARSELGGDAAVRAAVQRGIDRQEVVDAIYGVPGFEPARSVLTPSVPYYVDLGDRLVHDPDGARAILDEAGWVPGPDGVRVKDGRRLEISVLGSSVFLRTQELIQQQLAAIGISAPIRQLDEASTASALAAGDYDFYQWTMTRADPDVLRAVFSSDHTAQGYALLPPSELDTYLDGQLAEVDPARRAELVRSAQEYIVDNAWAIPINSRARTFGLAGHAHGLRTDAESKLNFYDAWVESS</sequence>
<evidence type="ECO:0000256" key="1">
    <source>
        <dbReference type="SAM" id="SignalP"/>
    </source>
</evidence>
<evidence type="ECO:0000259" key="2">
    <source>
        <dbReference type="Pfam" id="PF00496"/>
    </source>
</evidence>
<dbReference type="SUPFAM" id="SSF53850">
    <property type="entry name" value="Periplasmic binding protein-like II"/>
    <property type="match status" value="1"/>
</dbReference>